<sequence>MPRRRRTHLSRVLIRLIPRERVASIPLPKTAAAAAKTAAAAAKPIKYIWRCSRPNDSRIARLIVSTAYQATMRVDKDATTILLRLIPRELGG</sequence>
<accession>A0A8H4V659</accession>
<keyword evidence="2" id="KW-1185">Reference proteome</keyword>
<gene>
    <name evidence="1" type="ORF">G6O67_003595</name>
</gene>
<evidence type="ECO:0000313" key="2">
    <source>
        <dbReference type="Proteomes" id="UP000557566"/>
    </source>
</evidence>
<evidence type="ECO:0000313" key="1">
    <source>
        <dbReference type="EMBL" id="KAF4509419.1"/>
    </source>
</evidence>
<organism evidence="1 2">
    <name type="scientific">Ophiocordyceps sinensis</name>
    <dbReference type="NCBI Taxonomy" id="72228"/>
    <lineage>
        <taxon>Eukaryota</taxon>
        <taxon>Fungi</taxon>
        <taxon>Dikarya</taxon>
        <taxon>Ascomycota</taxon>
        <taxon>Pezizomycotina</taxon>
        <taxon>Sordariomycetes</taxon>
        <taxon>Hypocreomycetidae</taxon>
        <taxon>Hypocreales</taxon>
        <taxon>Ophiocordycipitaceae</taxon>
        <taxon>Ophiocordyceps</taxon>
    </lineage>
</organism>
<dbReference type="AlphaFoldDB" id="A0A8H4V659"/>
<proteinExistence type="predicted"/>
<protein>
    <submittedName>
        <fullName evidence="1">Uncharacterized protein</fullName>
    </submittedName>
</protein>
<dbReference type="EMBL" id="JAAVMX010000004">
    <property type="protein sequence ID" value="KAF4509419.1"/>
    <property type="molecule type" value="Genomic_DNA"/>
</dbReference>
<comment type="caution">
    <text evidence="1">The sequence shown here is derived from an EMBL/GenBank/DDBJ whole genome shotgun (WGS) entry which is preliminary data.</text>
</comment>
<dbReference type="Proteomes" id="UP000557566">
    <property type="component" value="Unassembled WGS sequence"/>
</dbReference>
<name>A0A8H4V659_9HYPO</name>
<reference evidence="1 2" key="1">
    <citation type="journal article" date="2020" name="Genome Biol. Evol.">
        <title>A new high-quality draft genome assembly of the Chinese cordyceps Ophiocordyceps sinensis.</title>
        <authorList>
            <person name="Shu R."/>
            <person name="Zhang J."/>
            <person name="Meng Q."/>
            <person name="Zhang H."/>
            <person name="Zhou G."/>
            <person name="Li M."/>
            <person name="Wu P."/>
            <person name="Zhao Y."/>
            <person name="Chen C."/>
            <person name="Qin Q."/>
        </authorList>
    </citation>
    <scope>NUCLEOTIDE SEQUENCE [LARGE SCALE GENOMIC DNA]</scope>
    <source>
        <strain evidence="1 2">IOZ07</strain>
    </source>
</reference>